<organism evidence="8 9">
    <name type="scientific">Fodinibius salicampi</name>
    <dbReference type="NCBI Taxonomy" id="1920655"/>
    <lineage>
        <taxon>Bacteria</taxon>
        <taxon>Pseudomonadati</taxon>
        <taxon>Balneolota</taxon>
        <taxon>Balneolia</taxon>
        <taxon>Balneolales</taxon>
        <taxon>Balneolaceae</taxon>
        <taxon>Fodinibius</taxon>
    </lineage>
</organism>
<proteinExistence type="inferred from homology"/>
<evidence type="ECO:0000256" key="3">
    <source>
        <dbReference type="ARBA" id="ARBA00023125"/>
    </source>
</evidence>
<sequence>MYKLKTYIYIRKDKIDKNNKVPVYLRLTHDGNRVEISLKVKVEVDNWDRDSQRATGRNNSVNNRIEDALSKVNRLERKYIDEERPPLEKIKREFQGKVQKRHFYLQEWDKLLDEIQKDKNRSEGTYKKYRTTRNHFQNFLKRYTGSKDIKFDNLTIDLINDYFKYLRNELGFKHNTVVRYVKNTKVVLNKALKRGWINKDPFIELDLTYKETDRTCLSLEEVNKLKEKEITIDRLDRIRDYFLFSCYTGLSFSDISKTKKRDIYDTEGNKLLIIKRQKTGNKSYIPLLPTPLDILKKHNYEEKTAKELLFEVPSNQNYNAYLKELADICGIEKHLTTHVARHTFATTITLEQGVSLETVGNMLGHSQLRTTQIYSKVTQQKALSEMEKVEI</sequence>
<dbReference type="CDD" id="cd01185">
    <property type="entry name" value="INTN1_C_like"/>
    <property type="match status" value="1"/>
</dbReference>
<evidence type="ECO:0000256" key="2">
    <source>
        <dbReference type="ARBA" id="ARBA00022908"/>
    </source>
</evidence>
<dbReference type="Pfam" id="PF00589">
    <property type="entry name" value="Phage_integrase"/>
    <property type="match status" value="1"/>
</dbReference>
<dbReference type="PANTHER" id="PTHR30349:SF64">
    <property type="entry name" value="PROPHAGE INTEGRASE INTD-RELATED"/>
    <property type="match status" value="1"/>
</dbReference>
<dbReference type="PROSITE" id="PS51900">
    <property type="entry name" value="CB"/>
    <property type="match status" value="1"/>
</dbReference>
<name>A0ABT3PXW4_9BACT</name>
<dbReference type="InterPro" id="IPR025269">
    <property type="entry name" value="SAM-like_dom"/>
</dbReference>
<dbReference type="EMBL" id="JAJNDC010000001">
    <property type="protein sequence ID" value="MCW9712691.1"/>
    <property type="molecule type" value="Genomic_DNA"/>
</dbReference>
<feature type="domain" description="Tyr recombinase" evidence="6">
    <location>
        <begin position="212"/>
        <end position="387"/>
    </location>
</feature>
<evidence type="ECO:0000256" key="5">
    <source>
        <dbReference type="PROSITE-ProRule" id="PRU01248"/>
    </source>
</evidence>
<comment type="similarity">
    <text evidence="1">Belongs to the 'phage' integrase family.</text>
</comment>
<dbReference type="InterPro" id="IPR002104">
    <property type="entry name" value="Integrase_catalytic"/>
</dbReference>
<dbReference type="InterPro" id="IPR035386">
    <property type="entry name" value="Arm-DNA-bind_5"/>
</dbReference>
<dbReference type="InterPro" id="IPR013762">
    <property type="entry name" value="Integrase-like_cat_sf"/>
</dbReference>
<keyword evidence="2" id="KW-0229">DNA integration</keyword>
<dbReference type="RefSeq" id="WP_265788824.1">
    <property type="nucleotide sequence ID" value="NZ_BAABRS010000001.1"/>
</dbReference>
<evidence type="ECO:0000259" key="7">
    <source>
        <dbReference type="PROSITE" id="PS51900"/>
    </source>
</evidence>
<keyword evidence="9" id="KW-1185">Reference proteome</keyword>
<dbReference type="InterPro" id="IPR044068">
    <property type="entry name" value="CB"/>
</dbReference>
<evidence type="ECO:0000256" key="1">
    <source>
        <dbReference type="ARBA" id="ARBA00008857"/>
    </source>
</evidence>
<dbReference type="PROSITE" id="PS51898">
    <property type="entry name" value="TYR_RECOMBINASE"/>
    <property type="match status" value="1"/>
</dbReference>
<keyword evidence="4" id="KW-0233">DNA recombination</keyword>
<dbReference type="Proteomes" id="UP001207337">
    <property type="component" value="Unassembled WGS sequence"/>
</dbReference>
<protein>
    <submittedName>
        <fullName evidence="8">Site-specific integrase</fullName>
    </submittedName>
</protein>
<dbReference type="InterPro" id="IPR010998">
    <property type="entry name" value="Integrase_recombinase_N"/>
</dbReference>
<evidence type="ECO:0000256" key="4">
    <source>
        <dbReference type="ARBA" id="ARBA00023172"/>
    </source>
</evidence>
<dbReference type="InterPro" id="IPR050090">
    <property type="entry name" value="Tyrosine_recombinase_XerCD"/>
</dbReference>
<accession>A0ABT3PXW4</accession>
<dbReference type="Pfam" id="PF17293">
    <property type="entry name" value="Arm-DNA-bind_5"/>
    <property type="match status" value="1"/>
</dbReference>
<dbReference type="InterPro" id="IPR011010">
    <property type="entry name" value="DNA_brk_join_enz"/>
</dbReference>
<dbReference type="PANTHER" id="PTHR30349">
    <property type="entry name" value="PHAGE INTEGRASE-RELATED"/>
    <property type="match status" value="1"/>
</dbReference>
<reference evidence="8 9" key="1">
    <citation type="submission" date="2021-11" db="EMBL/GenBank/DDBJ databases">
        <title>Aliifidinibius sp. nov., a new bacterium isolated from saline soil.</title>
        <authorList>
            <person name="Galisteo C."/>
            <person name="De La Haba R."/>
            <person name="Sanchez-Porro C."/>
            <person name="Ventosa A."/>
        </authorList>
    </citation>
    <scope>NUCLEOTIDE SEQUENCE [LARGE SCALE GENOMIC DNA]</scope>
    <source>
        <strain evidence="8 9">KACC 190600</strain>
    </source>
</reference>
<keyword evidence="3 5" id="KW-0238">DNA-binding</keyword>
<gene>
    <name evidence="8" type="ORF">LQ318_07220</name>
</gene>
<evidence type="ECO:0000313" key="8">
    <source>
        <dbReference type="EMBL" id="MCW9712691.1"/>
    </source>
</evidence>
<evidence type="ECO:0000259" key="6">
    <source>
        <dbReference type="PROSITE" id="PS51898"/>
    </source>
</evidence>
<comment type="caution">
    <text evidence="8">The sequence shown here is derived from an EMBL/GenBank/DDBJ whole genome shotgun (WGS) entry which is preliminary data.</text>
</comment>
<feature type="domain" description="Core-binding (CB)" evidence="7">
    <location>
        <begin position="99"/>
        <end position="192"/>
    </location>
</feature>
<dbReference type="SUPFAM" id="SSF56349">
    <property type="entry name" value="DNA breaking-rejoining enzymes"/>
    <property type="match status" value="1"/>
</dbReference>
<evidence type="ECO:0000313" key="9">
    <source>
        <dbReference type="Proteomes" id="UP001207337"/>
    </source>
</evidence>
<dbReference type="Pfam" id="PF13102">
    <property type="entry name" value="Phage_int_SAM_5"/>
    <property type="match status" value="1"/>
</dbReference>
<dbReference type="Gene3D" id="1.10.443.10">
    <property type="entry name" value="Intergrase catalytic core"/>
    <property type="match status" value="1"/>
</dbReference>
<dbReference type="Gene3D" id="1.10.150.130">
    <property type="match status" value="1"/>
</dbReference>